<evidence type="ECO:0000256" key="1">
    <source>
        <dbReference type="ARBA" id="ARBA00004430"/>
    </source>
</evidence>
<feature type="compositionally biased region" description="Low complexity" evidence="4">
    <location>
        <begin position="431"/>
        <end position="443"/>
    </location>
</feature>
<dbReference type="SMART" id="SM00369">
    <property type="entry name" value="LRR_TYP"/>
    <property type="match status" value="11"/>
</dbReference>
<keyword evidence="2" id="KW-0433">Leucine-rich repeat</keyword>
<organism evidence="5">
    <name type="scientific">Dunaliella tertiolecta</name>
    <name type="common">Green alga</name>
    <dbReference type="NCBI Taxonomy" id="3047"/>
    <lineage>
        <taxon>Eukaryota</taxon>
        <taxon>Viridiplantae</taxon>
        <taxon>Chlorophyta</taxon>
        <taxon>core chlorophytes</taxon>
        <taxon>Chlorophyceae</taxon>
        <taxon>CS clade</taxon>
        <taxon>Chlamydomonadales</taxon>
        <taxon>Dunaliellaceae</taxon>
        <taxon>Dunaliella</taxon>
    </lineage>
</organism>
<feature type="compositionally biased region" description="Low complexity" evidence="4">
    <location>
        <begin position="369"/>
        <end position="387"/>
    </location>
</feature>
<dbReference type="Pfam" id="PF00560">
    <property type="entry name" value="LRR_1"/>
    <property type="match status" value="2"/>
</dbReference>
<evidence type="ECO:0000256" key="3">
    <source>
        <dbReference type="ARBA" id="ARBA00022737"/>
    </source>
</evidence>
<name>A0A7S3QQG7_DUNTE</name>
<evidence type="ECO:0000256" key="2">
    <source>
        <dbReference type="ARBA" id="ARBA00022614"/>
    </source>
</evidence>
<feature type="compositionally biased region" description="Low complexity" evidence="4">
    <location>
        <begin position="411"/>
        <end position="422"/>
    </location>
</feature>
<dbReference type="InterPro" id="IPR050216">
    <property type="entry name" value="LRR_domain-containing"/>
</dbReference>
<feature type="compositionally biased region" description="Polar residues" evidence="4">
    <location>
        <begin position="553"/>
        <end position="567"/>
    </location>
</feature>
<sequence length="840" mass="89194">MLSTAVCKSIEAGRVNGRILLSGHDLESVPPQVYDPDVPLPPVKGTKAAAGEGEWWGWDEIKKLDLSRNRLRSLPCELTNLASLTMLDVSYNQLELLPPDLSAMFQLASLAVNNNHLQALPSLPHSLVLLSAQHNRLSSLPPSLARCSELTKLDCAHNMIQALPDEAMQGLGHSLTELNCSCNQLTALPAEIGRLSKLKVLHVVHNKLTSLPSSIGNCRSLVELHAGQNALQEIPPVLGLCTSLRHLSLRDNRIQEVPLKLCGLQLYVLDLQSCDLSSLPPQLGLMTSLKSLLLEGNALRTIRRPLITGPVSNLLRYLASRIPEEDGATSSRTQTAQSGNVFAQDADVLAADMARKLALAHGGGGVGGYSSNSSPPSASSQPIGASPAYPPSNSGAPFPTAAPYGGGFGPSTASSTQSQYQAHPGPYSYTQQQQQQQQPYAQQGYNSGQPQRGHYGPHMYSSNGANSYASGYADSQQGYGGSSMQPCGLGQSYGHQGYSQAPYPMHPHQQQQQQQQQMYSQHQAGVSNAYGYGSRAGGYTEAAHATTASAYRTPYPQQMPGSYAPSQQPAPPLTAASGFKAAHSTAPFATEATPPLPPPQPTVGKTSLPKAELILSGMGLQSVPAEVWESAFGLSKLDLSSNQISSLPLDGMAQLTQLRTLLLGRAGLMAWPLPPSPNSLSQLRELVLSGNRGITNLPAGAFVACPGLVSLELSGVPGAGSMPRGTLSGLSNLQRLDLSFTSTTQFPLQELLPIAGTLRVLNLSSNRISSLPADVARLAKLEELCLSNNELGNLPPQLGLLSATLRSLTLDGNPLRSIRRPIIERGTSAVLEYLKERIPS</sequence>
<dbReference type="SUPFAM" id="SSF52058">
    <property type="entry name" value="L domain-like"/>
    <property type="match status" value="2"/>
</dbReference>
<dbReference type="PRINTS" id="PR00019">
    <property type="entry name" value="LEURICHRPT"/>
</dbReference>
<accession>A0A7S3QQG7</accession>
<feature type="compositionally biased region" description="Low complexity" evidence="4">
    <location>
        <begin position="500"/>
        <end position="518"/>
    </location>
</feature>
<comment type="subcellular location">
    <subcellularLocation>
        <location evidence="1">Cytoplasm</location>
        <location evidence="1">Cytoskeleton</location>
        <location evidence="1">Cilium axoneme</location>
    </subcellularLocation>
</comment>
<dbReference type="SMART" id="SM00364">
    <property type="entry name" value="LRR_BAC"/>
    <property type="match status" value="9"/>
</dbReference>
<dbReference type="PANTHER" id="PTHR48051">
    <property type="match status" value="1"/>
</dbReference>
<protein>
    <submittedName>
        <fullName evidence="5">Uncharacterized protein</fullName>
    </submittedName>
</protein>
<feature type="region of interest" description="Disordered" evidence="4">
    <location>
        <begin position="491"/>
        <end position="518"/>
    </location>
</feature>
<dbReference type="PROSITE" id="PS51450">
    <property type="entry name" value="LRR"/>
    <property type="match status" value="5"/>
</dbReference>
<feature type="region of interest" description="Disordered" evidence="4">
    <location>
        <begin position="365"/>
        <end position="462"/>
    </location>
</feature>
<evidence type="ECO:0000313" key="5">
    <source>
        <dbReference type="EMBL" id="CAE0489639.1"/>
    </source>
</evidence>
<dbReference type="EMBL" id="HBIP01008603">
    <property type="protein sequence ID" value="CAE0489639.1"/>
    <property type="molecule type" value="Transcribed_RNA"/>
</dbReference>
<dbReference type="InterPro" id="IPR001611">
    <property type="entry name" value="Leu-rich_rpt"/>
</dbReference>
<dbReference type="PANTHER" id="PTHR48051:SF25">
    <property type="entry name" value="LEUCINE RICH REPEAT PROTEIN"/>
    <property type="match status" value="1"/>
</dbReference>
<dbReference type="Pfam" id="PF13855">
    <property type="entry name" value="LRR_8"/>
    <property type="match status" value="3"/>
</dbReference>
<reference evidence="5" key="1">
    <citation type="submission" date="2021-01" db="EMBL/GenBank/DDBJ databases">
        <authorList>
            <person name="Corre E."/>
            <person name="Pelletier E."/>
            <person name="Niang G."/>
            <person name="Scheremetjew M."/>
            <person name="Finn R."/>
            <person name="Kale V."/>
            <person name="Holt S."/>
            <person name="Cochrane G."/>
            <person name="Meng A."/>
            <person name="Brown T."/>
            <person name="Cohen L."/>
        </authorList>
    </citation>
    <scope>NUCLEOTIDE SEQUENCE</scope>
    <source>
        <strain evidence="5">CCMP1320</strain>
    </source>
</reference>
<dbReference type="Gene3D" id="3.80.10.10">
    <property type="entry name" value="Ribonuclease Inhibitor"/>
    <property type="match status" value="4"/>
</dbReference>
<feature type="region of interest" description="Disordered" evidence="4">
    <location>
        <begin position="553"/>
        <end position="580"/>
    </location>
</feature>
<dbReference type="InterPro" id="IPR003591">
    <property type="entry name" value="Leu-rich_rpt_typical-subtyp"/>
</dbReference>
<dbReference type="InterPro" id="IPR032675">
    <property type="entry name" value="LRR_dom_sf"/>
</dbReference>
<dbReference type="GO" id="GO:0005930">
    <property type="term" value="C:axoneme"/>
    <property type="evidence" value="ECO:0007669"/>
    <property type="project" value="UniProtKB-SubCell"/>
</dbReference>
<evidence type="ECO:0000256" key="4">
    <source>
        <dbReference type="SAM" id="MobiDB-lite"/>
    </source>
</evidence>
<dbReference type="AlphaFoldDB" id="A0A7S3QQG7"/>
<proteinExistence type="predicted"/>
<keyword evidence="3" id="KW-0677">Repeat</keyword>
<gene>
    <name evidence="5" type="ORF">DTER00134_LOCUS4710</name>
</gene>